<evidence type="ECO:0000256" key="1">
    <source>
        <dbReference type="SAM" id="MobiDB-lite"/>
    </source>
</evidence>
<reference evidence="3" key="1">
    <citation type="submission" date="2012-12" db="EMBL/GenBank/DDBJ databases">
        <authorList>
            <person name="Hellsten U."/>
            <person name="Grimwood J."/>
            <person name="Chapman J.A."/>
            <person name="Shapiro H."/>
            <person name="Aerts A."/>
            <person name="Otillar R.P."/>
            <person name="Terry A.Y."/>
            <person name="Boore J.L."/>
            <person name="Simakov O."/>
            <person name="Marletaz F."/>
            <person name="Cho S.-J."/>
            <person name="Edsinger-Gonzales E."/>
            <person name="Havlak P."/>
            <person name="Kuo D.-H."/>
            <person name="Larsson T."/>
            <person name="Lv J."/>
            <person name="Arendt D."/>
            <person name="Savage R."/>
            <person name="Osoegawa K."/>
            <person name="de Jong P."/>
            <person name="Lindberg D.R."/>
            <person name="Seaver E.C."/>
            <person name="Weisblat D.A."/>
            <person name="Putnam N.H."/>
            <person name="Grigoriev I.V."/>
            <person name="Rokhsar D.S."/>
        </authorList>
    </citation>
    <scope>NUCLEOTIDE SEQUENCE</scope>
    <source>
        <strain evidence="3">I ESC-2004</strain>
    </source>
</reference>
<evidence type="ECO:0000313" key="3">
    <source>
        <dbReference type="Proteomes" id="UP000014760"/>
    </source>
</evidence>
<reference evidence="2" key="3">
    <citation type="submission" date="2015-06" db="UniProtKB">
        <authorList>
            <consortium name="EnsemblMetazoa"/>
        </authorList>
    </citation>
    <scope>IDENTIFICATION</scope>
</reference>
<organism evidence="2 3">
    <name type="scientific">Capitella teleta</name>
    <name type="common">Polychaete worm</name>
    <dbReference type="NCBI Taxonomy" id="283909"/>
    <lineage>
        <taxon>Eukaryota</taxon>
        <taxon>Metazoa</taxon>
        <taxon>Spiralia</taxon>
        <taxon>Lophotrochozoa</taxon>
        <taxon>Annelida</taxon>
        <taxon>Polychaeta</taxon>
        <taxon>Sedentaria</taxon>
        <taxon>Scolecida</taxon>
        <taxon>Capitellidae</taxon>
        <taxon>Capitella</taxon>
    </lineage>
</organism>
<protein>
    <submittedName>
        <fullName evidence="2">Uncharacterized protein</fullName>
    </submittedName>
</protein>
<feature type="compositionally biased region" description="Basic residues" evidence="1">
    <location>
        <begin position="11"/>
        <end position="20"/>
    </location>
</feature>
<dbReference type="AlphaFoldDB" id="X1ZH77"/>
<proteinExistence type="predicted"/>
<dbReference type="HOGENOM" id="CLU_1950838_0_0_1"/>
<accession>X1ZH77</accession>
<evidence type="ECO:0000313" key="2">
    <source>
        <dbReference type="EnsemblMetazoa" id="CapteP184893"/>
    </source>
</evidence>
<keyword evidence="3" id="KW-1185">Reference proteome</keyword>
<dbReference type="EMBL" id="AMQN01000415">
    <property type="status" value="NOT_ANNOTATED_CDS"/>
    <property type="molecule type" value="Genomic_DNA"/>
</dbReference>
<reference evidence="3" key="2">
    <citation type="journal article" date="2013" name="Nature">
        <title>Insights into bilaterian evolution from three spiralian genomes.</title>
        <authorList>
            <person name="Simakov O."/>
            <person name="Marletaz F."/>
            <person name="Cho S.J."/>
            <person name="Edsinger-Gonzales E."/>
            <person name="Havlak P."/>
            <person name="Hellsten U."/>
            <person name="Kuo D.H."/>
            <person name="Larsson T."/>
            <person name="Lv J."/>
            <person name="Arendt D."/>
            <person name="Savage R."/>
            <person name="Osoegawa K."/>
            <person name="de Jong P."/>
            <person name="Grimwood J."/>
            <person name="Chapman J.A."/>
            <person name="Shapiro H."/>
            <person name="Aerts A."/>
            <person name="Otillar R.P."/>
            <person name="Terry A.Y."/>
            <person name="Boore J.L."/>
            <person name="Grigoriev I.V."/>
            <person name="Lindberg D.R."/>
            <person name="Seaver E.C."/>
            <person name="Weisblat D.A."/>
            <person name="Putnam N.H."/>
            <person name="Rokhsar D.S."/>
        </authorList>
    </citation>
    <scope>NUCLEOTIDE SEQUENCE</scope>
    <source>
        <strain evidence="3">I ESC-2004</strain>
    </source>
</reference>
<feature type="region of interest" description="Disordered" evidence="1">
    <location>
        <begin position="1"/>
        <end position="49"/>
    </location>
</feature>
<dbReference type="Proteomes" id="UP000014760">
    <property type="component" value="Unassembled WGS sequence"/>
</dbReference>
<sequence>MAEPMAYLRRLSTRRRRHARTTGGSGAELSVDQEGAAGGSCQDRHHSTSSNCLILSGSREDVASSGDNPQATYQVNKSDYSWGLGQPQRFDPELHFAAIRKINRLAKREKSLAVDPEHPKEYESIDFFL</sequence>
<dbReference type="EnsemblMetazoa" id="CapteT184893">
    <property type="protein sequence ID" value="CapteP184893"/>
    <property type="gene ID" value="CapteG184893"/>
</dbReference>
<name>X1ZH77_CAPTE</name>